<keyword evidence="4" id="KW-1185">Reference proteome</keyword>
<dbReference type="SUPFAM" id="SSF48452">
    <property type="entry name" value="TPR-like"/>
    <property type="match status" value="1"/>
</dbReference>
<dbReference type="GO" id="GO:0006396">
    <property type="term" value="P:RNA processing"/>
    <property type="evidence" value="ECO:0007669"/>
    <property type="project" value="InterPro"/>
</dbReference>
<dbReference type="Proteomes" id="UP000436088">
    <property type="component" value="Unassembled WGS sequence"/>
</dbReference>
<sequence>MMLRSSSTPLLGSLISSIAADSPNGNNHYYETGSPFRHYPSSSFHGHSHHNRLSFHPSPGSVHLSAAVSCGSSPISPSVVDQFSDFELKGFRRAQSEGNLEGLVHSACDGNGEFYHRSQPKKLSARSNCFMLETIPSFSVYNSGERCEEDDESDFEEEEEEEEDEELMAVVNGGGHGFNSISLEDLLFNEQVKVTDEKGLVGQEMFLPTGLETATDGGNRSGISGGYGGSWGGGGGEFNSAGSNGDAEVEEYYKRMVEENPGNPLFWGNYAQFLYESRDLEGAEEYYSRAILADPKDGETLSQYAKLVWELHRDEERASSYFERAVQASPQDSHVHAAYASFLWETEEDGDECAAPSDLDAIPSLIHHGTLASA</sequence>
<dbReference type="InterPro" id="IPR019734">
    <property type="entry name" value="TPR_rpt"/>
</dbReference>
<dbReference type="InterPro" id="IPR003107">
    <property type="entry name" value="HAT"/>
</dbReference>
<dbReference type="PANTHER" id="PTHR26312:SF225">
    <property type="entry name" value="TPR REPEAT PROTEIN"/>
    <property type="match status" value="1"/>
</dbReference>
<feature type="compositionally biased region" description="Acidic residues" evidence="2">
    <location>
        <begin position="147"/>
        <end position="162"/>
    </location>
</feature>
<dbReference type="AlphaFoldDB" id="A0A6A2Z0G1"/>
<feature type="repeat" description="TPR" evidence="1">
    <location>
        <begin position="264"/>
        <end position="297"/>
    </location>
</feature>
<dbReference type="EMBL" id="VEPZ02001233">
    <property type="protein sequence ID" value="KAE8685338.1"/>
    <property type="molecule type" value="Genomic_DNA"/>
</dbReference>
<evidence type="ECO:0000313" key="3">
    <source>
        <dbReference type="EMBL" id="KAE8685338.1"/>
    </source>
</evidence>
<organism evidence="3 4">
    <name type="scientific">Hibiscus syriacus</name>
    <name type="common">Rose of Sharon</name>
    <dbReference type="NCBI Taxonomy" id="106335"/>
    <lineage>
        <taxon>Eukaryota</taxon>
        <taxon>Viridiplantae</taxon>
        <taxon>Streptophyta</taxon>
        <taxon>Embryophyta</taxon>
        <taxon>Tracheophyta</taxon>
        <taxon>Spermatophyta</taxon>
        <taxon>Magnoliopsida</taxon>
        <taxon>eudicotyledons</taxon>
        <taxon>Gunneridae</taxon>
        <taxon>Pentapetalae</taxon>
        <taxon>rosids</taxon>
        <taxon>malvids</taxon>
        <taxon>Malvales</taxon>
        <taxon>Malvaceae</taxon>
        <taxon>Malvoideae</taxon>
        <taxon>Hibiscus</taxon>
    </lineage>
</organism>
<dbReference type="Pfam" id="PF14559">
    <property type="entry name" value="TPR_19"/>
    <property type="match status" value="1"/>
</dbReference>
<dbReference type="Gene3D" id="1.25.40.10">
    <property type="entry name" value="Tetratricopeptide repeat domain"/>
    <property type="match status" value="1"/>
</dbReference>
<keyword evidence="1" id="KW-0802">TPR repeat</keyword>
<name>A0A6A2Z0G1_HIBSY</name>
<feature type="region of interest" description="Disordered" evidence="2">
    <location>
        <begin position="143"/>
        <end position="162"/>
    </location>
</feature>
<dbReference type="PROSITE" id="PS50005">
    <property type="entry name" value="TPR"/>
    <property type="match status" value="1"/>
</dbReference>
<protein>
    <submittedName>
        <fullName evidence="3">Tetratricopeptide repeat-like superfamily protein, putative isoform 2</fullName>
    </submittedName>
</protein>
<evidence type="ECO:0000313" key="4">
    <source>
        <dbReference type="Proteomes" id="UP000436088"/>
    </source>
</evidence>
<dbReference type="PANTHER" id="PTHR26312">
    <property type="entry name" value="TETRATRICOPEPTIDE REPEAT PROTEIN 5"/>
    <property type="match status" value="1"/>
</dbReference>
<dbReference type="OrthoDB" id="1926212at2759"/>
<evidence type="ECO:0000256" key="2">
    <source>
        <dbReference type="SAM" id="MobiDB-lite"/>
    </source>
</evidence>
<evidence type="ECO:0000256" key="1">
    <source>
        <dbReference type="PROSITE-ProRule" id="PRU00339"/>
    </source>
</evidence>
<accession>A0A6A2Z0G1</accession>
<gene>
    <name evidence="3" type="ORF">F3Y22_tig00111099pilonHSYRG00219</name>
</gene>
<dbReference type="InterPro" id="IPR011990">
    <property type="entry name" value="TPR-like_helical_dom_sf"/>
</dbReference>
<comment type="caution">
    <text evidence="3">The sequence shown here is derived from an EMBL/GenBank/DDBJ whole genome shotgun (WGS) entry which is preliminary data.</text>
</comment>
<proteinExistence type="predicted"/>
<reference evidence="3" key="1">
    <citation type="submission" date="2019-09" db="EMBL/GenBank/DDBJ databases">
        <title>Draft genome information of white flower Hibiscus syriacus.</title>
        <authorList>
            <person name="Kim Y.-M."/>
        </authorList>
    </citation>
    <scope>NUCLEOTIDE SEQUENCE [LARGE SCALE GENOMIC DNA]</scope>
    <source>
        <strain evidence="3">YM2019G1</strain>
    </source>
</reference>
<dbReference type="SMART" id="SM00386">
    <property type="entry name" value="HAT"/>
    <property type="match status" value="3"/>
</dbReference>